<evidence type="ECO:0000313" key="2">
    <source>
        <dbReference type="EMBL" id="CAB3798851.1"/>
    </source>
</evidence>
<dbReference type="RefSeq" id="WP_129563755.1">
    <property type="nucleotide sequence ID" value="NZ_CADIKL010000028.1"/>
</dbReference>
<evidence type="ECO:0000313" key="3">
    <source>
        <dbReference type="Proteomes" id="UP000494119"/>
    </source>
</evidence>
<dbReference type="AlphaFoldDB" id="A0A6J5GIR6"/>
<gene>
    <name evidence="2" type="ORF">LMG28688_04833</name>
</gene>
<feature type="compositionally biased region" description="Polar residues" evidence="1">
    <location>
        <begin position="71"/>
        <end position="82"/>
    </location>
</feature>
<sequence length="82" mass="9111">MITHPEIETRRKRYAMHRLSLAMKRLIQIDADASHERVMATRWVVAWGAAVGERRFAGLSHGGGGHAAGSRTQSRSVTGWSQ</sequence>
<protein>
    <submittedName>
        <fullName evidence="2">Uncharacterized protein</fullName>
    </submittedName>
</protein>
<accession>A0A6J5GIR6</accession>
<feature type="region of interest" description="Disordered" evidence="1">
    <location>
        <begin position="58"/>
        <end position="82"/>
    </location>
</feature>
<keyword evidence="3" id="KW-1185">Reference proteome</keyword>
<organism evidence="2 3">
    <name type="scientific">Paraburkholderia caffeinitolerans</name>
    <dbReference type="NCBI Taxonomy" id="1723730"/>
    <lineage>
        <taxon>Bacteria</taxon>
        <taxon>Pseudomonadati</taxon>
        <taxon>Pseudomonadota</taxon>
        <taxon>Betaproteobacteria</taxon>
        <taxon>Burkholderiales</taxon>
        <taxon>Burkholderiaceae</taxon>
        <taxon>Paraburkholderia</taxon>
    </lineage>
</organism>
<proteinExistence type="predicted"/>
<reference evidence="2 3" key="1">
    <citation type="submission" date="2020-04" db="EMBL/GenBank/DDBJ databases">
        <authorList>
            <person name="De Canck E."/>
        </authorList>
    </citation>
    <scope>NUCLEOTIDE SEQUENCE [LARGE SCALE GENOMIC DNA]</scope>
    <source>
        <strain evidence="2 3">LMG 28688</strain>
    </source>
</reference>
<evidence type="ECO:0000256" key="1">
    <source>
        <dbReference type="SAM" id="MobiDB-lite"/>
    </source>
</evidence>
<dbReference type="EMBL" id="CADIKL010000028">
    <property type="protein sequence ID" value="CAB3798851.1"/>
    <property type="molecule type" value="Genomic_DNA"/>
</dbReference>
<dbReference type="Proteomes" id="UP000494119">
    <property type="component" value="Unassembled WGS sequence"/>
</dbReference>
<name>A0A6J5GIR6_9BURK</name>